<dbReference type="HOGENOM" id="CLU_137602_0_0_1"/>
<reference evidence="2" key="1">
    <citation type="submission" date="2015-04" db="UniProtKB">
        <authorList>
            <consortium name="EnsemblPlants"/>
        </authorList>
    </citation>
    <scope>IDENTIFICATION</scope>
</reference>
<name>A0A0E0BC34_9ORYZ</name>
<feature type="region of interest" description="Disordered" evidence="1">
    <location>
        <begin position="42"/>
        <end position="73"/>
    </location>
</feature>
<protein>
    <submittedName>
        <fullName evidence="2">Uncharacterized protein</fullName>
    </submittedName>
</protein>
<accession>A0A0E0BC34</accession>
<dbReference type="EnsemblPlants" id="OGLUM10G14060.1">
    <property type="protein sequence ID" value="OGLUM10G14060.1"/>
    <property type="gene ID" value="OGLUM10G14060"/>
</dbReference>
<reference evidence="2" key="2">
    <citation type="submission" date="2018-05" db="EMBL/GenBank/DDBJ databases">
        <title>OgluRS3 (Oryza glumaepatula Reference Sequence Version 3).</title>
        <authorList>
            <person name="Zhang J."/>
            <person name="Kudrna D."/>
            <person name="Lee S."/>
            <person name="Talag J."/>
            <person name="Welchert J."/>
            <person name="Wing R.A."/>
        </authorList>
    </citation>
    <scope>NUCLEOTIDE SEQUENCE [LARGE SCALE GENOMIC DNA]</scope>
</reference>
<evidence type="ECO:0000313" key="2">
    <source>
        <dbReference type="EnsemblPlants" id="OGLUM10G14060.1"/>
    </source>
</evidence>
<evidence type="ECO:0000256" key="1">
    <source>
        <dbReference type="SAM" id="MobiDB-lite"/>
    </source>
</evidence>
<dbReference type="Gramene" id="OGLUM10G14060.1">
    <property type="protein sequence ID" value="OGLUM10G14060.1"/>
    <property type="gene ID" value="OGLUM10G14060"/>
</dbReference>
<proteinExistence type="predicted"/>
<evidence type="ECO:0000313" key="3">
    <source>
        <dbReference type="Proteomes" id="UP000026961"/>
    </source>
</evidence>
<sequence>MTVTTLAVMGRRNMDREADTLHLADGATCRGGRTPATLLAVRREEEGGHRRRQSRPTQKGGPDEAPLVEQPRAHDAKEALDRMPMRLALARSPFRHGCLLVLIYTITTPHLSRRVGRLISVTGIGDRGVAISMFHYCIWLKHFYSSVETFLSGSETSETIFIER</sequence>
<organism evidence="2">
    <name type="scientific">Oryza glumipatula</name>
    <dbReference type="NCBI Taxonomy" id="40148"/>
    <lineage>
        <taxon>Eukaryota</taxon>
        <taxon>Viridiplantae</taxon>
        <taxon>Streptophyta</taxon>
        <taxon>Embryophyta</taxon>
        <taxon>Tracheophyta</taxon>
        <taxon>Spermatophyta</taxon>
        <taxon>Magnoliopsida</taxon>
        <taxon>Liliopsida</taxon>
        <taxon>Poales</taxon>
        <taxon>Poaceae</taxon>
        <taxon>BOP clade</taxon>
        <taxon>Oryzoideae</taxon>
        <taxon>Oryzeae</taxon>
        <taxon>Oryzinae</taxon>
        <taxon>Oryza</taxon>
    </lineage>
</organism>
<dbReference type="Proteomes" id="UP000026961">
    <property type="component" value="Chromosome 10"/>
</dbReference>
<dbReference type="AlphaFoldDB" id="A0A0E0BC34"/>
<keyword evidence="3" id="KW-1185">Reference proteome</keyword>